<keyword evidence="2" id="KW-1185">Reference proteome</keyword>
<dbReference type="Proteomes" id="UP001234297">
    <property type="component" value="Chromosome 1"/>
</dbReference>
<comment type="caution">
    <text evidence="1">The sequence shown here is derived from an EMBL/GenBank/DDBJ whole genome shotgun (WGS) entry which is preliminary data.</text>
</comment>
<reference evidence="1 2" key="1">
    <citation type="journal article" date="2022" name="Hortic Res">
        <title>A haplotype resolved chromosomal level avocado genome allows analysis of novel avocado genes.</title>
        <authorList>
            <person name="Nath O."/>
            <person name="Fletcher S.J."/>
            <person name="Hayward A."/>
            <person name="Shaw L.M."/>
            <person name="Masouleh A.K."/>
            <person name="Furtado A."/>
            <person name="Henry R.J."/>
            <person name="Mitter N."/>
        </authorList>
    </citation>
    <scope>NUCLEOTIDE SEQUENCE [LARGE SCALE GENOMIC DNA]</scope>
    <source>
        <strain evidence="2">cv. Hass</strain>
    </source>
</reference>
<accession>A0ACC2MTN9</accession>
<sequence length="119" mass="13618">MLEAELHALLEGLTICSKLNLKQIIIEGDCLTIGDSLQRYGNLSWSCMIQWKKVILTRLKVQWWEARHCKRTANIVADILSKMDFPMPHIFPVFLPQAARAVHPGLAQCYHLLSDVSLY</sequence>
<protein>
    <submittedName>
        <fullName evidence="1">Uncharacterized protein</fullName>
    </submittedName>
</protein>
<evidence type="ECO:0000313" key="1">
    <source>
        <dbReference type="EMBL" id="KAJ8648786.1"/>
    </source>
</evidence>
<name>A0ACC2MTN9_PERAE</name>
<evidence type="ECO:0000313" key="2">
    <source>
        <dbReference type="Proteomes" id="UP001234297"/>
    </source>
</evidence>
<proteinExistence type="predicted"/>
<organism evidence="1 2">
    <name type="scientific">Persea americana</name>
    <name type="common">Avocado</name>
    <dbReference type="NCBI Taxonomy" id="3435"/>
    <lineage>
        <taxon>Eukaryota</taxon>
        <taxon>Viridiplantae</taxon>
        <taxon>Streptophyta</taxon>
        <taxon>Embryophyta</taxon>
        <taxon>Tracheophyta</taxon>
        <taxon>Spermatophyta</taxon>
        <taxon>Magnoliopsida</taxon>
        <taxon>Magnoliidae</taxon>
        <taxon>Laurales</taxon>
        <taxon>Lauraceae</taxon>
        <taxon>Persea</taxon>
    </lineage>
</organism>
<gene>
    <name evidence="1" type="ORF">MRB53_001809</name>
</gene>
<dbReference type="EMBL" id="CM056809">
    <property type="protein sequence ID" value="KAJ8648786.1"/>
    <property type="molecule type" value="Genomic_DNA"/>
</dbReference>